<dbReference type="GO" id="GO:0016627">
    <property type="term" value="F:oxidoreductase activity, acting on the CH-CH group of donors"/>
    <property type="evidence" value="ECO:0007669"/>
    <property type="project" value="InterPro"/>
</dbReference>
<dbReference type="GO" id="GO:0050660">
    <property type="term" value="F:flavin adenine dinucleotide binding"/>
    <property type="evidence" value="ECO:0007669"/>
    <property type="project" value="InterPro"/>
</dbReference>
<sequence>MLSNRILFKFGRASRDVCCALRAPRAPIQIISKFVHTGSWEVADETIYSQDHEQLKNSLNKIIENDINPFVDAWEEEQMFPAH</sequence>
<dbReference type="Ensembl" id="ENSCINT00000034876.1">
    <property type="protein sequence ID" value="ENSCINP00000032498.1"/>
    <property type="gene ID" value="ENSCING00000022312.1"/>
</dbReference>
<dbReference type="HOGENOM" id="CLU_2548724_0_0_1"/>
<keyword evidence="2" id="KW-1185">Reference proteome</keyword>
<accession>H2XS64</accession>
<evidence type="ECO:0000313" key="2">
    <source>
        <dbReference type="Proteomes" id="UP000008144"/>
    </source>
</evidence>
<reference evidence="1" key="2">
    <citation type="submission" date="2025-08" db="UniProtKB">
        <authorList>
            <consortium name="Ensembl"/>
        </authorList>
    </citation>
    <scope>IDENTIFICATION</scope>
</reference>
<proteinExistence type="predicted"/>
<dbReference type="STRING" id="7719.ENSCINP00000032498"/>
<dbReference type="Proteomes" id="UP000008144">
    <property type="component" value="Unassembled WGS sequence"/>
</dbReference>
<evidence type="ECO:0000313" key="1">
    <source>
        <dbReference type="Ensembl" id="ENSCINP00000032498.1"/>
    </source>
</evidence>
<protein>
    <submittedName>
        <fullName evidence="1">Uncharacterized protein</fullName>
    </submittedName>
</protein>
<dbReference type="InParanoid" id="H2XS64"/>
<reference evidence="2" key="1">
    <citation type="journal article" date="2002" name="Science">
        <title>The draft genome of Ciona intestinalis: insights into chordate and vertebrate origins.</title>
        <authorList>
            <person name="Dehal P."/>
            <person name="Satou Y."/>
            <person name="Campbell R.K."/>
            <person name="Chapman J."/>
            <person name="Degnan B."/>
            <person name="De Tomaso A."/>
            <person name="Davidson B."/>
            <person name="Di Gregorio A."/>
            <person name="Gelpke M."/>
            <person name="Goodstein D.M."/>
            <person name="Harafuji N."/>
            <person name="Hastings K.E."/>
            <person name="Ho I."/>
            <person name="Hotta K."/>
            <person name="Huang W."/>
            <person name="Kawashima T."/>
            <person name="Lemaire P."/>
            <person name="Martinez D."/>
            <person name="Meinertzhagen I.A."/>
            <person name="Necula S."/>
            <person name="Nonaka M."/>
            <person name="Putnam N."/>
            <person name="Rash S."/>
            <person name="Saiga H."/>
            <person name="Satake M."/>
            <person name="Terry A."/>
            <person name="Yamada L."/>
            <person name="Wang H.G."/>
            <person name="Awazu S."/>
            <person name="Azumi K."/>
            <person name="Boore J."/>
            <person name="Branno M."/>
            <person name="Chin-Bow S."/>
            <person name="DeSantis R."/>
            <person name="Doyle S."/>
            <person name="Francino P."/>
            <person name="Keys D.N."/>
            <person name="Haga S."/>
            <person name="Hayashi H."/>
            <person name="Hino K."/>
            <person name="Imai K.S."/>
            <person name="Inaba K."/>
            <person name="Kano S."/>
            <person name="Kobayashi K."/>
            <person name="Kobayashi M."/>
            <person name="Lee B.I."/>
            <person name="Makabe K.W."/>
            <person name="Manohar C."/>
            <person name="Matassi G."/>
            <person name="Medina M."/>
            <person name="Mochizuki Y."/>
            <person name="Mount S."/>
            <person name="Morishita T."/>
            <person name="Miura S."/>
            <person name="Nakayama A."/>
            <person name="Nishizaka S."/>
            <person name="Nomoto H."/>
            <person name="Ohta F."/>
            <person name="Oishi K."/>
            <person name="Rigoutsos I."/>
            <person name="Sano M."/>
            <person name="Sasaki A."/>
            <person name="Sasakura Y."/>
            <person name="Shoguchi E."/>
            <person name="Shin-i T."/>
            <person name="Spagnuolo A."/>
            <person name="Stainier D."/>
            <person name="Suzuki M.M."/>
            <person name="Tassy O."/>
            <person name="Takatori N."/>
            <person name="Tokuoka M."/>
            <person name="Yagi K."/>
            <person name="Yoshizaki F."/>
            <person name="Wada S."/>
            <person name="Zhang C."/>
            <person name="Hyatt P.D."/>
            <person name="Larimer F."/>
            <person name="Detter C."/>
            <person name="Doggett N."/>
            <person name="Glavina T."/>
            <person name="Hawkins T."/>
            <person name="Richardson P."/>
            <person name="Lucas S."/>
            <person name="Kohara Y."/>
            <person name="Levine M."/>
            <person name="Satoh N."/>
            <person name="Rokhsar D.S."/>
        </authorList>
    </citation>
    <scope>NUCLEOTIDE SEQUENCE [LARGE SCALE GENOMIC DNA]</scope>
</reference>
<reference evidence="1" key="3">
    <citation type="submission" date="2025-09" db="UniProtKB">
        <authorList>
            <consortium name="Ensembl"/>
        </authorList>
    </citation>
    <scope>IDENTIFICATION</scope>
</reference>
<dbReference type="Gene3D" id="1.10.540.10">
    <property type="entry name" value="Acyl-CoA dehydrogenase/oxidase, N-terminal domain"/>
    <property type="match status" value="1"/>
</dbReference>
<dbReference type="InterPro" id="IPR037069">
    <property type="entry name" value="AcylCoA_DH/ox_N_sf"/>
</dbReference>
<dbReference type="AlphaFoldDB" id="H2XS64"/>
<organism evidence="1 2">
    <name type="scientific">Ciona intestinalis</name>
    <name type="common">Transparent sea squirt</name>
    <name type="synonym">Ascidia intestinalis</name>
    <dbReference type="NCBI Taxonomy" id="7719"/>
    <lineage>
        <taxon>Eukaryota</taxon>
        <taxon>Metazoa</taxon>
        <taxon>Chordata</taxon>
        <taxon>Tunicata</taxon>
        <taxon>Ascidiacea</taxon>
        <taxon>Phlebobranchia</taxon>
        <taxon>Cionidae</taxon>
        <taxon>Ciona</taxon>
    </lineage>
</organism>
<name>H2XS64_CIOIN</name>